<dbReference type="PANTHER" id="PTHR40036">
    <property type="entry name" value="MACROCIN O-METHYLTRANSFERASE"/>
    <property type="match status" value="1"/>
</dbReference>
<keyword evidence="2" id="KW-1185">Reference proteome</keyword>
<keyword evidence="1" id="KW-0808">Transferase</keyword>
<keyword evidence="1" id="KW-0489">Methyltransferase</keyword>
<evidence type="ECO:0000313" key="2">
    <source>
        <dbReference type="Proteomes" id="UP000553343"/>
    </source>
</evidence>
<comment type="caution">
    <text evidence="1">The sequence shown here is derived from an EMBL/GenBank/DDBJ whole genome shotgun (WGS) entry which is preliminary data.</text>
</comment>
<dbReference type="EMBL" id="JACADJ010000042">
    <property type="protein sequence ID" value="NWH05665.1"/>
    <property type="molecule type" value="Genomic_DNA"/>
</dbReference>
<dbReference type="RefSeq" id="WP_178367123.1">
    <property type="nucleotide sequence ID" value="NZ_JACADJ010000042.1"/>
</dbReference>
<organism evidence="1 2">
    <name type="scientific">Desulfobacter latus</name>
    <dbReference type="NCBI Taxonomy" id="2292"/>
    <lineage>
        <taxon>Bacteria</taxon>
        <taxon>Pseudomonadati</taxon>
        <taxon>Thermodesulfobacteriota</taxon>
        <taxon>Desulfobacteria</taxon>
        <taxon>Desulfobacterales</taxon>
        <taxon>Desulfobacteraceae</taxon>
        <taxon>Desulfobacter</taxon>
    </lineage>
</organism>
<evidence type="ECO:0000313" key="1">
    <source>
        <dbReference type="EMBL" id="NWH05665.1"/>
    </source>
</evidence>
<dbReference type="Pfam" id="PF05711">
    <property type="entry name" value="TylF"/>
    <property type="match status" value="1"/>
</dbReference>
<dbReference type="SUPFAM" id="SSF53335">
    <property type="entry name" value="S-adenosyl-L-methionine-dependent methyltransferases"/>
    <property type="match status" value="1"/>
</dbReference>
<dbReference type="Proteomes" id="UP000553343">
    <property type="component" value="Unassembled WGS sequence"/>
</dbReference>
<reference evidence="1 2" key="1">
    <citation type="submission" date="2020-06" db="EMBL/GenBank/DDBJ databases">
        <title>High-quality draft genome of sulfate reducer Desulfobacter latus type strain AcrS2 isolated from marine sediment.</title>
        <authorList>
            <person name="Hoppe M."/>
            <person name="Larsen C.K."/>
            <person name="Marshall I.P.G."/>
            <person name="Schramm A."/>
            <person name="Marietou A.G."/>
        </authorList>
    </citation>
    <scope>NUCLEOTIDE SEQUENCE [LARGE SCALE GENOMIC DNA]</scope>
    <source>
        <strain evidence="1 2">AcRS2</strain>
    </source>
</reference>
<protein>
    <submittedName>
        <fullName evidence="1">Class I SAM-dependent methyltransferase</fullName>
    </submittedName>
</protein>
<dbReference type="Gene3D" id="3.40.50.150">
    <property type="entry name" value="Vaccinia Virus protein VP39"/>
    <property type="match status" value="1"/>
</dbReference>
<sequence length="274" mass="31950">MDKCKKLYIDLLKKSLLNELYFENGMRISYLLKQMDTSCPYDLEHLLKIHEYEPELYRSFKSVFDGKEHYRERIFGFPMTMIGKQRLENVESCIQKILLDNIPGDFMETGVWRGGCTIFMNGMLEAYDAADRKVWVADSFMGVPEPKLPQDKGVDLYLDTKLAIPMEVVQENFEKFGLLNERVKFLPGWFEDTMESTPVDSLSLLRLDGDLYSSTMVVLENMYPRVEPGGFVIVDDYGALEPCRKAVTDFRNKYGIEEKIQAVDWTGVFWRKER</sequence>
<accession>A0A850T8X6</accession>
<dbReference type="InterPro" id="IPR008884">
    <property type="entry name" value="TylF_MeTrfase"/>
</dbReference>
<dbReference type="GO" id="GO:0032259">
    <property type="term" value="P:methylation"/>
    <property type="evidence" value="ECO:0007669"/>
    <property type="project" value="UniProtKB-KW"/>
</dbReference>
<gene>
    <name evidence="1" type="ORF">HXW94_11835</name>
</gene>
<dbReference type="GO" id="GO:0008168">
    <property type="term" value="F:methyltransferase activity"/>
    <property type="evidence" value="ECO:0007669"/>
    <property type="project" value="UniProtKB-KW"/>
</dbReference>
<dbReference type="PANTHER" id="PTHR40036:SF1">
    <property type="entry name" value="MACROCIN O-METHYLTRANSFERASE"/>
    <property type="match status" value="1"/>
</dbReference>
<dbReference type="InterPro" id="IPR029063">
    <property type="entry name" value="SAM-dependent_MTases_sf"/>
</dbReference>
<name>A0A850T8X6_9BACT</name>
<proteinExistence type="predicted"/>
<dbReference type="AlphaFoldDB" id="A0A850T8X6"/>